<keyword evidence="8" id="KW-0626">Porin</keyword>
<feature type="domain" description="Porin" evidence="12">
    <location>
        <begin position="9"/>
        <end position="369"/>
    </location>
</feature>
<dbReference type="GO" id="GO:0015288">
    <property type="term" value="F:porin activity"/>
    <property type="evidence" value="ECO:0007669"/>
    <property type="project" value="UniProtKB-KW"/>
</dbReference>
<dbReference type="RefSeq" id="WP_005435409.1">
    <property type="nucleotide sequence ID" value="NZ_JH815516.1"/>
</dbReference>
<evidence type="ECO:0000256" key="1">
    <source>
        <dbReference type="ARBA" id="ARBA00004571"/>
    </source>
</evidence>
<dbReference type="PANTHER" id="PTHR34501:SF9">
    <property type="entry name" value="MAJOR OUTER MEMBRANE PROTEIN P.IA"/>
    <property type="match status" value="1"/>
</dbReference>
<dbReference type="OrthoDB" id="9156175at2"/>
<dbReference type="InterPro" id="IPR050298">
    <property type="entry name" value="Gram-neg_bact_OMP"/>
</dbReference>
<dbReference type="CDD" id="cd00342">
    <property type="entry name" value="gram_neg_porins"/>
    <property type="match status" value="1"/>
</dbReference>
<evidence type="ECO:0000256" key="11">
    <source>
        <dbReference type="SAM" id="SignalP"/>
    </source>
</evidence>
<comment type="subunit">
    <text evidence="2">Homotrimer.</text>
</comment>
<dbReference type="PANTHER" id="PTHR34501">
    <property type="entry name" value="PROTEIN YDDL-RELATED"/>
    <property type="match status" value="1"/>
</dbReference>
<evidence type="ECO:0000256" key="4">
    <source>
        <dbReference type="ARBA" id="ARBA00022452"/>
    </source>
</evidence>
<dbReference type="Pfam" id="PF13609">
    <property type="entry name" value="Porin_4"/>
    <property type="match status" value="1"/>
</dbReference>
<keyword evidence="5" id="KW-0812">Transmembrane</keyword>
<protein>
    <recommendedName>
        <fullName evidence="12">Porin domain-containing protein</fullName>
    </recommendedName>
</protein>
<keyword evidence="7" id="KW-0406">Ion transport</keyword>
<organism evidence="13 14">
    <name type="scientific">Sutterella wadsworthensis 2_1_59BFAA</name>
    <dbReference type="NCBI Taxonomy" id="742823"/>
    <lineage>
        <taxon>Bacteria</taxon>
        <taxon>Pseudomonadati</taxon>
        <taxon>Pseudomonadota</taxon>
        <taxon>Betaproteobacteria</taxon>
        <taxon>Burkholderiales</taxon>
        <taxon>Sutterellaceae</taxon>
        <taxon>Sutterella</taxon>
    </lineage>
</organism>
<keyword evidence="10" id="KW-0998">Cell outer membrane</keyword>
<dbReference type="Proteomes" id="UP000005835">
    <property type="component" value="Unassembled WGS sequence"/>
</dbReference>
<evidence type="ECO:0000256" key="6">
    <source>
        <dbReference type="ARBA" id="ARBA00022729"/>
    </source>
</evidence>
<reference evidence="13 14" key="1">
    <citation type="submission" date="2012-05" db="EMBL/GenBank/DDBJ databases">
        <title>The Genome Sequence of Sutterella wadsworthensis 2_1_59BFAA.</title>
        <authorList>
            <consortium name="The Broad Institute Genome Sequencing Platform"/>
            <person name="Earl A."/>
            <person name="Ward D."/>
            <person name="Feldgarden M."/>
            <person name="Gevers D."/>
            <person name="Daigneault M."/>
            <person name="Strauss J."/>
            <person name="Allen-Vercoe E."/>
            <person name="Walker B."/>
            <person name="Young S.K."/>
            <person name="Zeng Q."/>
            <person name="Gargeya S."/>
            <person name="Fitzgerald M."/>
            <person name="Haas B."/>
            <person name="Abouelleil A."/>
            <person name="Alvarado L."/>
            <person name="Arachchi H.M."/>
            <person name="Berlin A.M."/>
            <person name="Chapman S.B."/>
            <person name="Goldberg J."/>
            <person name="Griggs A."/>
            <person name="Gujja S."/>
            <person name="Hansen M."/>
            <person name="Howarth C."/>
            <person name="Imamovic A."/>
            <person name="Larimer J."/>
            <person name="McCowen C."/>
            <person name="Montmayeur A."/>
            <person name="Murphy C."/>
            <person name="Neiman D."/>
            <person name="Pearson M."/>
            <person name="Priest M."/>
            <person name="Roberts A."/>
            <person name="Saif S."/>
            <person name="Shea T."/>
            <person name="Sisk P."/>
            <person name="Sykes S."/>
            <person name="Wortman J."/>
            <person name="Nusbaum C."/>
            <person name="Birren B."/>
        </authorList>
    </citation>
    <scope>NUCLEOTIDE SEQUENCE [LARGE SCALE GENOMIC DNA]</scope>
    <source>
        <strain evidence="13 14">2_1_59BFAA</strain>
    </source>
</reference>
<accession>K1JTE6</accession>
<dbReference type="HOGENOM" id="CLU_038238_1_2_4"/>
<evidence type="ECO:0000256" key="5">
    <source>
        <dbReference type="ARBA" id="ARBA00022692"/>
    </source>
</evidence>
<dbReference type="SUPFAM" id="SSF56935">
    <property type="entry name" value="Porins"/>
    <property type="match status" value="1"/>
</dbReference>
<keyword evidence="14" id="KW-1185">Reference proteome</keyword>
<evidence type="ECO:0000256" key="3">
    <source>
        <dbReference type="ARBA" id="ARBA00022448"/>
    </source>
</evidence>
<dbReference type="GO" id="GO:0046930">
    <property type="term" value="C:pore complex"/>
    <property type="evidence" value="ECO:0007669"/>
    <property type="project" value="UniProtKB-KW"/>
</dbReference>
<gene>
    <name evidence="13" type="ORF">HMPREF9465_01365</name>
</gene>
<evidence type="ECO:0000256" key="8">
    <source>
        <dbReference type="ARBA" id="ARBA00023114"/>
    </source>
</evidence>
<dbReference type="InterPro" id="IPR033900">
    <property type="entry name" value="Gram_neg_porin_domain"/>
</dbReference>
<sequence>MLRKTIIAAALAAASLAPAAEAADVRMYGIIDTGIIVENNRNGVNGTECTAREEFGVNLGPRVGLVANEDLGNGLKVKMQLESLFESDNGAMRFNRLFGGESSLAVIGRFGEFAAGRMGALTSPFGHWGMFGLEATPFGFGWGRAGGVHWMQGGDRLDNALSWASPELAGGLTLYAQYSFQTGSNPVPGGEEADTEDNNRRAALGFKYRTPKVTFAGTVDRIMHPAPETGASWSGARDSTLASLAVNFLVADNVRLYVMGQMFRDFYTVPGTPVYTPLSLIGSNNLADENARGVSGRGFDGYVLGLNAKIGLWGGDLMLTSAYDDIEYKGHVKAGAETGLKRWLLGAAYEYPLSKRTHLYGAANWTHGSGLFDSDNFEDTSDPNSEQVMFGITHFF</sequence>
<dbReference type="eggNOG" id="COG3203">
    <property type="taxonomic scope" value="Bacteria"/>
</dbReference>
<comment type="caution">
    <text evidence="13">The sequence shown here is derived from an EMBL/GenBank/DDBJ whole genome shotgun (WGS) entry which is preliminary data.</text>
</comment>
<dbReference type="GO" id="GO:0009279">
    <property type="term" value="C:cell outer membrane"/>
    <property type="evidence" value="ECO:0007669"/>
    <property type="project" value="UniProtKB-SubCell"/>
</dbReference>
<comment type="subcellular location">
    <subcellularLocation>
        <location evidence="1">Cell outer membrane</location>
        <topology evidence="1">Multi-pass membrane protein</topology>
    </subcellularLocation>
</comment>
<dbReference type="GO" id="GO:0006811">
    <property type="term" value="P:monoatomic ion transport"/>
    <property type="evidence" value="ECO:0007669"/>
    <property type="project" value="UniProtKB-KW"/>
</dbReference>
<keyword evidence="9" id="KW-0472">Membrane</keyword>
<keyword evidence="3" id="KW-0813">Transport</keyword>
<dbReference type="AlphaFoldDB" id="K1JTE6"/>
<dbReference type="InterPro" id="IPR023614">
    <property type="entry name" value="Porin_dom_sf"/>
</dbReference>
<evidence type="ECO:0000256" key="2">
    <source>
        <dbReference type="ARBA" id="ARBA00011233"/>
    </source>
</evidence>
<dbReference type="PATRIC" id="fig|742823.3.peg.1352"/>
<feature type="chain" id="PRO_5003850040" description="Porin domain-containing protein" evidence="11">
    <location>
        <begin position="23"/>
        <end position="396"/>
    </location>
</feature>
<evidence type="ECO:0000259" key="12">
    <source>
        <dbReference type="Pfam" id="PF13609"/>
    </source>
</evidence>
<keyword evidence="4" id="KW-1134">Transmembrane beta strand</keyword>
<proteinExistence type="predicted"/>
<evidence type="ECO:0000256" key="7">
    <source>
        <dbReference type="ARBA" id="ARBA00023065"/>
    </source>
</evidence>
<dbReference type="Gene3D" id="2.40.160.10">
    <property type="entry name" value="Porin"/>
    <property type="match status" value="1"/>
</dbReference>
<feature type="signal peptide" evidence="11">
    <location>
        <begin position="1"/>
        <end position="22"/>
    </location>
</feature>
<evidence type="ECO:0000256" key="10">
    <source>
        <dbReference type="ARBA" id="ARBA00023237"/>
    </source>
</evidence>
<evidence type="ECO:0000313" key="14">
    <source>
        <dbReference type="Proteomes" id="UP000005835"/>
    </source>
</evidence>
<name>K1JTE6_9BURK</name>
<evidence type="ECO:0000256" key="9">
    <source>
        <dbReference type="ARBA" id="ARBA00023136"/>
    </source>
</evidence>
<evidence type="ECO:0000313" key="13">
    <source>
        <dbReference type="EMBL" id="EKB30982.1"/>
    </source>
</evidence>
<dbReference type="STRING" id="742823.HMPREF9465_01365"/>
<dbReference type="EMBL" id="ADMG01000032">
    <property type="protein sequence ID" value="EKB30982.1"/>
    <property type="molecule type" value="Genomic_DNA"/>
</dbReference>
<keyword evidence="6 11" id="KW-0732">Signal</keyword>